<feature type="region of interest" description="Disordered" evidence="2">
    <location>
        <begin position="50"/>
        <end position="94"/>
    </location>
</feature>
<dbReference type="AlphaFoldDB" id="A0A074ZHH3"/>
<dbReference type="RefSeq" id="XP_009169584.1">
    <property type="nucleotide sequence ID" value="XM_009171320.1"/>
</dbReference>
<reference evidence="3 4" key="1">
    <citation type="submission" date="2013-11" db="EMBL/GenBank/DDBJ databases">
        <title>Opisthorchis viverrini - life in the bile duct.</title>
        <authorList>
            <person name="Young N.D."/>
            <person name="Nagarajan N."/>
            <person name="Lin S.J."/>
            <person name="Korhonen P.K."/>
            <person name="Jex A.R."/>
            <person name="Hall R.S."/>
            <person name="Safavi-Hemami H."/>
            <person name="Kaewkong W."/>
            <person name="Bertrand D."/>
            <person name="Gao S."/>
            <person name="Seet Q."/>
            <person name="Wongkham S."/>
            <person name="Teh B.T."/>
            <person name="Wongkham C."/>
            <person name="Intapan P.M."/>
            <person name="Maleewong W."/>
            <person name="Yang X."/>
            <person name="Hu M."/>
            <person name="Wang Z."/>
            <person name="Hofmann A."/>
            <person name="Sternberg P.W."/>
            <person name="Tan P."/>
            <person name="Wang J."/>
            <person name="Gasser R.B."/>
        </authorList>
    </citation>
    <scope>NUCLEOTIDE SEQUENCE [LARGE SCALE GENOMIC DNA]</scope>
</reference>
<dbReference type="GeneID" id="20328121"/>
<proteinExistence type="predicted"/>
<dbReference type="KEGG" id="ovi:T265_13954"/>
<dbReference type="Proteomes" id="UP000054324">
    <property type="component" value="Unassembled WGS sequence"/>
</dbReference>
<evidence type="ECO:0000313" key="4">
    <source>
        <dbReference type="Proteomes" id="UP000054324"/>
    </source>
</evidence>
<feature type="compositionally biased region" description="Basic residues" evidence="2">
    <location>
        <begin position="59"/>
        <end position="73"/>
    </location>
</feature>
<evidence type="ECO:0000313" key="3">
    <source>
        <dbReference type="EMBL" id="KER26693.1"/>
    </source>
</evidence>
<gene>
    <name evidence="3" type="ORF">T265_13954</name>
</gene>
<keyword evidence="4" id="KW-1185">Reference proteome</keyword>
<keyword evidence="1" id="KW-0175">Coiled coil</keyword>
<dbReference type="EMBL" id="KL596741">
    <property type="protein sequence ID" value="KER26693.1"/>
    <property type="molecule type" value="Genomic_DNA"/>
</dbReference>
<feature type="coiled-coil region" evidence="1">
    <location>
        <begin position="10"/>
        <end position="44"/>
    </location>
</feature>
<sequence>SELESCKVELEYERLRREKLEALLDESRREVNKLNAELSAYSLEQKPTEIGSAKELDKRKQKAKGQTRVKRRSVSSESSFRNSDQNILRAKRVN</sequence>
<protein>
    <submittedName>
        <fullName evidence="3">Uncharacterized protein</fullName>
    </submittedName>
</protein>
<evidence type="ECO:0000256" key="2">
    <source>
        <dbReference type="SAM" id="MobiDB-lite"/>
    </source>
</evidence>
<evidence type="ECO:0000256" key="1">
    <source>
        <dbReference type="SAM" id="Coils"/>
    </source>
</evidence>
<feature type="non-terminal residue" evidence="3">
    <location>
        <position position="1"/>
    </location>
</feature>
<name>A0A074ZHH3_OPIVI</name>
<dbReference type="CTD" id="20328121"/>
<organism evidence="3 4">
    <name type="scientific">Opisthorchis viverrini</name>
    <name type="common">Southeast Asian liver fluke</name>
    <dbReference type="NCBI Taxonomy" id="6198"/>
    <lineage>
        <taxon>Eukaryota</taxon>
        <taxon>Metazoa</taxon>
        <taxon>Spiralia</taxon>
        <taxon>Lophotrochozoa</taxon>
        <taxon>Platyhelminthes</taxon>
        <taxon>Trematoda</taxon>
        <taxon>Digenea</taxon>
        <taxon>Opisthorchiida</taxon>
        <taxon>Opisthorchiata</taxon>
        <taxon>Opisthorchiidae</taxon>
        <taxon>Opisthorchis</taxon>
    </lineage>
</organism>
<accession>A0A074ZHH3</accession>